<dbReference type="CDD" id="cd08662">
    <property type="entry name" value="M13"/>
    <property type="match status" value="1"/>
</dbReference>
<evidence type="ECO:0000259" key="11">
    <source>
        <dbReference type="Pfam" id="PF01431"/>
    </source>
</evidence>
<keyword evidence="4" id="KW-0645">Protease</keyword>
<evidence type="ECO:0000256" key="3">
    <source>
        <dbReference type="ARBA" id="ARBA00017922"/>
    </source>
</evidence>
<keyword evidence="7" id="KW-0378">Hydrolase</keyword>
<dbReference type="PROSITE" id="PS51257">
    <property type="entry name" value="PROKAR_LIPOPROTEIN"/>
    <property type="match status" value="1"/>
</dbReference>
<comment type="similarity">
    <text evidence="2">Belongs to the peptidase M13 family.</text>
</comment>
<comment type="caution">
    <text evidence="13">The sequence shown here is derived from an EMBL/GenBank/DDBJ whole genome shotgun (WGS) entry which is preliminary data.</text>
</comment>
<evidence type="ECO:0000256" key="10">
    <source>
        <dbReference type="SAM" id="SignalP"/>
    </source>
</evidence>
<feature type="chain" id="PRO_5020611409" description="Type IV secretion system putative lipoprotein virB7" evidence="10">
    <location>
        <begin position="23"/>
        <end position="687"/>
    </location>
</feature>
<dbReference type="Gene3D" id="1.10.1380.10">
    <property type="entry name" value="Neutral endopeptidase , domain2"/>
    <property type="match status" value="1"/>
</dbReference>
<evidence type="ECO:0000256" key="2">
    <source>
        <dbReference type="ARBA" id="ARBA00007357"/>
    </source>
</evidence>
<dbReference type="Pfam" id="PF01431">
    <property type="entry name" value="Peptidase_M13"/>
    <property type="match status" value="1"/>
</dbReference>
<dbReference type="GO" id="GO:0004222">
    <property type="term" value="F:metalloendopeptidase activity"/>
    <property type="evidence" value="ECO:0007669"/>
    <property type="project" value="InterPro"/>
</dbReference>
<dbReference type="PANTHER" id="PTHR11733">
    <property type="entry name" value="ZINC METALLOPROTEASE FAMILY M13 NEPRILYSIN-RELATED"/>
    <property type="match status" value="1"/>
</dbReference>
<dbReference type="PRINTS" id="PR00786">
    <property type="entry name" value="NEPRILYSIN"/>
</dbReference>
<evidence type="ECO:0000256" key="4">
    <source>
        <dbReference type="ARBA" id="ARBA00022670"/>
    </source>
</evidence>
<dbReference type="PANTHER" id="PTHR11733:SF167">
    <property type="entry name" value="FI17812P1-RELATED"/>
    <property type="match status" value="1"/>
</dbReference>
<feature type="domain" description="Peptidase M13 C-terminal" evidence="11">
    <location>
        <begin position="483"/>
        <end position="684"/>
    </location>
</feature>
<keyword evidence="5" id="KW-0479">Metal-binding</keyword>
<keyword evidence="6 10" id="KW-0732">Signal</keyword>
<dbReference type="InterPro" id="IPR012640">
    <property type="entry name" value="Membr_lipoprot_lipid_attach_CS"/>
</dbReference>
<sequence length="687" mass="77494">MKKMLLTALAAAVLAACNSENATQQDTTPAATEQVQKTLLSGIEFSNIDKAVRAQDDLYRHVNGHWLEHTVIPADKSNYGSFTKLADDAEVQLRAIIEESAKANAEAGSERQKVGDFYNSFMNTELLEQRGMEPIKPHLAEVDALKDKNELVAWFGNASRAGVRTPLVMFINQDKKDATRYAAYFYQSGIGLPDRDFYFKDDEKSKNIRDAYLKHIETMMTLAGFDKPAEAAKKVYAVEEKLANGHWARVDNRDPVKTYNKVEIAKLNEMSGDVNWGNWVNALGLGNEKEVIVYQPSYVTAMGEALKTVSLDDWKLYAKYQIVSGAAPLLSKAFDEAHFNFYSKTLRGVEQQQERWKRAVQFTDDVIGEAVGKIYVEKHFPPEAKARMEKLVQNLLLAFGQGIDGLEWMTDDTKKAAREKLSKFTYKIGYPDKWRDYSALEIKGDDLFGNALRATEFEYNRNLNKLGKPIDRSEWFMTPQTVNAYYNPVANEIVFPAAILQPPFFNLAADDAVNYGGIGAVIGHEIGHGFDDSGSQYDGDGNLRNWWTDTDRAEFEKRTAVLVEQYNKFEPLPGKNVNGKLTLGENIGDLGGLTIAYKAYQLSLNGQPAPEMDGLTGDQRFFMGWAQVWARKYRDEELLQRLVTDSHSPSEYRCNGIVANMPEFYAAFGIKEGDKLYLPPEQRVKIW</sequence>
<feature type="domain" description="Peptidase M13 N-terminal" evidence="12">
    <location>
        <begin position="55"/>
        <end position="431"/>
    </location>
</feature>
<dbReference type="OrthoDB" id="9775677at2"/>
<dbReference type="RefSeq" id="WP_133590760.1">
    <property type="nucleotide sequence ID" value="NZ_CP037953.1"/>
</dbReference>
<dbReference type="Gene3D" id="3.40.390.10">
    <property type="entry name" value="Collagenase (Catalytic Domain)"/>
    <property type="match status" value="1"/>
</dbReference>
<reference evidence="13 14" key="1">
    <citation type="submission" date="2019-03" db="EMBL/GenBank/DDBJ databases">
        <title>Genomic Encyclopedia of Type Strains, Phase IV (KMG-IV): sequencing the most valuable type-strain genomes for metagenomic binning, comparative biology and taxonomic classification.</title>
        <authorList>
            <person name="Goeker M."/>
        </authorList>
    </citation>
    <scope>NUCLEOTIDE SEQUENCE [LARGE SCALE GENOMIC DNA]</scope>
    <source>
        <strain evidence="13 14">DSM 103792</strain>
    </source>
</reference>
<dbReference type="GO" id="GO:0005886">
    <property type="term" value="C:plasma membrane"/>
    <property type="evidence" value="ECO:0007669"/>
    <property type="project" value="TreeGrafter"/>
</dbReference>
<gene>
    <name evidence="13" type="ORF">EV696_10913</name>
</gene>
<evidence type="ECO:0000256" key="5">
    <source>
        <dbReference type="ARBA" id="ARBA00022723"/>
    </source>
</evidence>
<evidence type="ECO:0000313" key="13">
    <source>
        <dbReference type="EMBL" id="TDQ47611.1"/>
    </source>
</evidence>
<name>A0A4R6UL56_9GAMM</name>
<dbReference type="InterPro" id="IPR008753">
    <property type="entry name" value="Peptidase_M13_N"/>
</dbReference>
<dbReference type="Pfam" id="PF08139">
    <property type="entry name" value="LPAM_1"/>
    <property type="match status" value="1"/>
</dbReference>
<evidence type="ECO:0000256" key="7">
    <source>
        <dbReference type="ARBA" id="ARBA00022801"/>
    </source>
</evidence>
<evidence type="ECO:0000256" key="8">
    <source>
        <dbReference type="ARBA" id="ARBA00022833"/>
    </source>
</evidence>
<dbReference type="Pfam" id="PF05649">
    <property type="entry name" value="Peptidase_M13_N"/>
    <property type="match status" value="1"/>
</dbReference>
<dbReference type="Proteomes" id="UP000295375">
    <property type="component" value="Unassembled WGS sequence"/>
</dbReference>
<accession>A0A4R6UL56</accession>
<dbReference type="InterPro" id="IPR000718">
    <property type="entry name" value="Peptidase_M13"/>
</dbReference>
<comment type="cofactor">
    <cofactor evidence="1">
        <name>Zn(2+)</name>
        <dbReference type="ChEBI" id="CHEBI:29105"/>
    </cofactor>
</comment>
<dbReference type="InterPro" id="IPR042089">
    <property type="entry name" value="Peptidase_M13_dom_2"/>
</dbReference>
<evidence type="ECO:0000256" key="9">
    <source>
        <dbReference type="ARBA" id="ARBA00023049"/>
    </source>
</evidence>
<keyword evidence="8" id="KW-0862">Zinc</keyword>
<dbReference type="AlphaFoldDB" id="A0A4R6UL56"/>
<proteinExistence type="inferred from homology"/>
<protein>
    <recommendedName>
        <fullName evidence="3">Type IV secretion system putative lipoprotein virB7</fullName>
    </recommendedName>
</protein>
<dbReference type="InterPro" id="IPR018497">
    <property type="entry name" value="Peptidase_M13_C"/>
</dbReference>
<evidence type="ECO:0000256" key="6">
    <source>
        <dbReference type="ARBA" id="ARBA00022729"/>
    </source>
</evidence>
<dbReference type="GO" id="GO:0016485">
    <property type="term" value="P:protein processing"/>
    <property type="evidence" value="ECO:0007669"/>
    <property type="project" value="TreeGrafter"/>
</dbReference>
<dbReference type="InterPro" id="IPR024079">
    <property type="entry name" value="MetalloPept_cat_dom_sf"/>
</dbReference>
<feature type="signal peptide" evidence="10">
    <location>
        <begin position="1"/>
        <end position="22"/>
    </location>
</feature>
<keyword evidence="9" id="KW-0482">Metalloprotease</keyword>
<dbReference type="EMBL" id="SNYM01000009">
    <property type="protein sequence ID" value="TDQ47611.1"/>
    <property type="molecule type" value="Genomic_DNA"/>
</dbReference>
<keyword evidence="14" id="KW-1185">Reference proteome</keyword>
<dbReference type="PROSITE" id="PS51885">
    <property type="entry name" value="NEPRILYSIN"/>
    <property type="match status" value="1"/>
</dbReference>
<evidence type="ECO:0000313" key="14">
    <source>
        <dbReference type="Proteomes" id="UP000295375"/>
    </source>
</evidence>
<organism evidence="13 14">
    <name type="scientific">Permianibacter aggregans</name>
    <dbReference type="NCBI Taxonomy" id="1510150"/>
    <lineage>
        <taxon>Bacteria</taxon>
        <taxon>Pseudomonadati</taxon>
        <taxon>Pseudomonadota</taxon>
        <taxon>Gammaproteobacteria</taxon>
        <taxon>Pseudomonadales</taxon>
        <taxon>Pseudomonadaceae</taxon>
        <taxon>Permianibacter</taxon>
    </lineage>
</organism>
<dbReference type="SUPFAM" id="SSF55486">
    <property type="entry name" value="Metalloproteases ('zincins'), catalytic domain"/>
    <property type="match status" value="1"/>
</dbReference>
<dbReference type="GO" id="GO:0046872">
    <property type="term" value="F:metal ion binding"/>
    <property type="evidence" value="ECO:0007669"/>
    <property type="project" value="UniProtKB-KW"/>
</dbReference>
<evidence type="ECO:0000256" key="1">
    <source>
        <dbReference type="ARBA" id="ARBA00001947"/>
    </source>
</evidence>
<evidence type="ECO:0000259" key="12">
    <source>
        <dbReference type="Pfam" id="PF05649"/>
    </source>
</evidence>